<organism evidence="3 4">
    <name type="scientific">Lachnellula suecica</name>
    <dbReference type="NCBI Taxonomy" id="602035"/>
    <lineage>
        <taxon>Eukaryota</taxon>
        <taxon>Fungi</taxon>
        <taxon>Dikarya</taxon>
        <taxon>Ascomycota</taxon>
        <taxon>Pezizomycotina</taxon>
        <taxon>Leotiomycetes</taxon>
        <taxon>Helotiales</taxon>
        <taxon>Lachnaceae</taxon>
        <taxon>Lachnellula</taxon>
    </lineage>
</organism>
<sequence>MFDQSTYFPDEETHPATPYTHAILLGGTNDLAQGRSAHEIYKALRAVWTIPLSHSTSVLALTVPECPGCGPIPPSRRDKLNAAIMKHDGGNSHAIDLAARIPFENMTEEERRDIWDDGVHFTEKGYDLMGSVIAERLSEIISAEREGGVEGASASQKAGFEDQGAKENESPGQENQAEDVTEGRRLRSRKVSQAGA</sequence>
<feature type="domain" description="SGNH hydrolase-type esterase" evidence="2">
    <location>
        <begin position="16"/>
        <end position="128"/>
    </location>
</feature>
<dbReference type="InterPro" id="IPR051532">
    <property type="entry name" value="Ester_Hydrolysis_Enzymes"/>
</dbReference>
<proteinExistence type="predicted"/>
<dbReference type="EMBL" id="QGMK01000007">
    <property type="protein sequence ID" value="TVY85452.1"/>
    <property type="molecule type" value="Genomic_DNA"/>
</dbReference>
<dbReference type="SUPFAM" id="SSF52266">
    <property type="entry name" value="SGNH hydrolase"/>
    <property type="match status" value="1"/>
</dbReference>
<dbReference type="Pfam" id="PF13472">
    <property type="entry name" value="Lipase_GDSL_2"/>
    <property type="match status" value="1"/>
</dbReference>
<evidence type="ECO:0000256" key="1">
    <source>
        <dbReference type="SAM" id="MobiDB-lite"/>
    </source>
</evidence>
<dbReference type="InterPro" id="IPR013830">
    <property type="entry name" value="SGNH_hydro"/>
</dbReference>
<dbReference type="Proteomes" id="UP000469558">
    <property type="component" value="Unassembled WGS sequence"/>
</dbReference>
<evidence type="ECO:0000259" key="2">
    <source>
        <dbReference type="Pfam" id="PF13472"/>
    </source>
</evidence>
<dbReference type="AlphaFoldDB" id="A0A8T9CK12"/>
<dbReference type="GO" id="GO:0004622">
    <property type="term" value="F:phosphatidylcholine lysophospholipase activity"/>
    <property type="evidence" value="ECO:0007669"/>
    <property type="project" value="TreeGrafter"/>
</dbReference>
<feature type="region of interest" description="Disordered" evidence="1">
    <location>
        <begin position="145"/>
        <end position="196"/>
    </location>
</feature>
<comment type="caution">
    <text evidence="3">The sequence shown here is derived from an EMBL/GenBank/DDBJ whole genome shotgun (WGS) entry which is preliminary data.</text>
</comment>
<dbReference type="OrthoDB" id="408760at2759"/>
<evidence type="ECO:0000313" key="3">
    <source>
        <dbReference type="EMBL" id="TVY85452.1"/>
    </source>
</evidence>
<dbReference type="Gene3D" id="3.40.50.1110">
    <property type="entry name" value="SGNH hydrolase"/>
    <property type="match status" value="1"/>
</dbReference>
<dbReference type="InterPro" id="IPR036514">
    <property type="entry name" value="SGNH_hydro_sf"/>
</dbReference>
<reference evidence="3 4" key="1">
    <citation type="submission" date="2018-05" db="EMBL/GenBank/DDBJ databases">
        <title>Genome sequencing and assembly of the regulated plant pathogen Lachnellula willkommii and related sister species for the development of diagnostic species identification markers.</title>
        <authorList>
            <person name="Giroux E."/>
            <person name="Bilodeau G."/>
        </authorList>
    </citation>
    <scope>NUCLEOTIDE SEQUENCE [LARGE SCALE GENOMIC DNA]</scope>
    <source>
        <strain evidence="3 4">CBS 268.59</strain>
    </source>
</reference>
<accession>A0A8T9CK12</accession>
<feature type="compositionally biased region" description="Basic and acidic residues" evidence="1">
    <location>
        <begin position="159"/>
        <end position="169"/>
    </location>
</feature>
<dbReference type="PANTHER" id="PTHR30383">
    <property type="entry name" value="THIOESTERASE 1/PROTEASE 1/LYSOPHOSPHOLIPASE L1"/>
    <property type="match status" value="1"/>
</dbReference>
<evidence type="ECO:0000313" key="4">
    <source>
        <dbReference type="Proteomes" id="UP000469558"/>
    </source>
</evidence>
<protein>
    <recommendedName>
        <fullName evidence="2">SGNH hydrolase-type esterase domain-containing protein</fullName>
    </recommendedName>
</protein>
<keyword evidence="4" id="KW-1185">Reference proteome</keyword>
<dbReference type="PANTHER" id="PTHR30383:SF19">
    <property type="entry name" value="FIBRONECTIN TYPE-III DOMAIN-CONTAINING PROTEIN"/>
    <property type="match status" value="1"/>
</dbReference>
<name>A0A8T9CK12_9HELO</name>
<gene>
    <name evidence="3" type="ORF">LSUE1_G000153</name>
</gene>